<protein>
    <submittedName>
        <fullName evidence="1">Uncharacterized protein</fullName>
    </submittedName>
</protein>
<keyword evidence="2" id="KW-1185">Reference proteome</keyword>
<evidence type="ECO:0000313" key="1">
    <source>
        <dbReference type="EMBL" id="SFC75467.1"/>
    </source>
</evidence>
<sequence length="74" mass="8376">MTSQVASIAFDDAITHVTADNVDAFGTQLLKTLAREYKSEIDPIFRWEQTVAETIEVLERLPGKSSWRTTFESL</sequence>
<dbReference type="EMBL" id="FOKW01000021">
    <property type="protein sequence ID" value="SFC75467.1"/>
    <property type="molecule type" value="Genomic_DNA"/>
</dbReference>
<evidence type="ECO:0000313" key="2">
    <source>
        <dbReference type="Proteomes" id="UP000199161"/>
    </source>
</evidence>
<gene>
    <name evidence="1" type="ORF">SAMN05444422_1217</name>
</gene>
<dbReference type="AlphaFoldDB" id="A0A1I1LQF9"/>
<organism evidence="1 2">
    <name type="scientific">Natronobacterium haloterrestre</name>
    <name type="common">Halobiforma haloterrestris</name>
    <dbReference type="NCBI Taxonomy" id="148448"/>
    <lineage>
        <taxon>Archaea</taxon>
        <taxon>Methanobacteriati</taxon>
        <taxon>Methanobacteriota</taxon>
        <taxon>Stenosarchaea group</taxon>
        <taxon>Halobacteria</taxon>
        <taxon>Halobacteriales</taxon>
        <taxon>Natrialbaceae</taxon>
        <taxon>Natronobacterium</taxon>
    </lineage>
</organism>
<dbReference type="Proteomes" id="UP000199161">
    <property type="component" value="Unassembled WGS sequence"/>
</dbReference>
<proteinExistence type="predicted"/>
<reference evidence="2" key="1">
    <citation type="submission" date="2016-10" db="EMBL/GenBank/DDBJ databases">
        <authorList>
            <person name="Varghese N."/>
            <person name="Submissions S."/>
        </authorList>
    </citation>
    <scope>NUCLEOTIDE SEQUENCE [LARGE SCALE GENOMIC DNA]</scope>
    <source>
        <strain evidence="2">DSM 13078</strain>
    </source>
</reference>
<accession>A0A1I1LQF9</accession>
<name>A0A1I1LQF9_NATHA</name>